<dbReference type="FunFam" id="1.20.5.110:FF:000002">
    <property type="entry name" value="Vesicle transport through interaction with t-SNAREsB"/>
    <property type="match status" value="1"/>
</dbReference>
<dbReference type="InParanoid" id="A0A1Y2EQV4"/>
<dbReference type="SMART" id="SM00397">
    <property type="entry name" value="t_SNARE"/>
    <property type="match status" value="1"/>
</dbReference>
<comment type="subcellular location">
    <subcellularLocation>
        <location evidence="1">Membrane</location>
        <topology evidence="1">Single-pass type IV membrane protein</topology>
    </subcellularLocation>
</comment>
<comment type="caution">
    <text evidence="12">The sequence shown here is derived from an EMBL/GenBank/DDBJ whole genome shotgun (WGS) entry which is preliminary data.</text>
</comment>
<feature type="coiled-coil region" evidence="9">
    <location>
        <begin position="164"/>
        <end position="194"/>
    </location>
</feature>
<dbReference type="InterPro" id="IPR000727">
    <property type="entry name" value="T_SNARE_dom"/>
</dbReference>
<dbReference type="EMBL" id="MCGR01000047">
    <property type="protein sequence ID" value="ORY73215.1"/>
    <property type="molecule type" value="Genomic_DNA"/>
</dbReference>
<dbReference type="GO" id="GO:0005794">
    <property type="term" value="C:Golgi apparatus"/>
    <property type="evidence" value="ECO:0007669"/>
    <property type="project" value="TreeGrafter"/>
</dbReference>
<organism evidence="12 13">
    <name type="scientific">Leucosporidium creatinivorum</name>
    <dbReference type="NCBI Taxonomy" id="106004"/>
    <lineage>
        <taxon>Eukaryota</taxon>
        <taxon>Fungi</taxon>
        <taxon>Dikarya</taxon>
        <taxon>Basidiomycota</taxon>
        <taxon>Pucciniomycotina</taxon>
        <taxon>Microbotryomycetes</taxon>
        <taxon>Leucosporidiales</taxon>
        <taxon>Leucosporidium</taxon>
    </lineage>
</organism>
<protein>
    <submittedName>
        <fullName evidence="12">Vesicle transport v-snare protein vti1</fullName>
    </submittedName>
</protein>
<dbReference type="SUPFAM" id="SSF58038">
    <property type="entry name" value="SNARE fusion complex"/>
    <property type="match status" value="1"/>
</dbReference>
<evidence type="ECO:0000256" key="7">
    <source>
        <dbReference type="ARBA" id="ARBA00023054"/>
    </source>
</evidence>
<gene>
    <name evidence="12" type="ORF">BCR35DRAFT_307230</name>
</gene>
<dbReference type="GO" id="GO:0012507">
    <property type="term" value="C:ER to Golgi transport vesicle membrane"/>
    <property type="evidence" value="ECO:0007669"/>
    <property type="project" value="TreeGrafter"/>
</dbReference>
<keyword evidence="4 10" id="KW-0812">Transmembrane</keyword>
<dbReference type="InterPro" id="IPR007705">
    <property type="entry name" value="Vesicle_trsprt_v-SNARE_N"/>
</dbReference>
<dbReference type="OrthoDB" id="430637at2759"/>
<proteinExistence type="inferred from homology"/>
<evidence type="ECO:0000256" key="2">
    <source>
        <dbReference type="ARBA" id="ARBA00006108"/>
    </source>
</evidence>
<dbReference type="GO" id="GO:0006886">
    <property type="term" value="P:intracellular protein transport"/>
    <property type="evidence" value="ECO:0007669"/>
    <property type="project" value="InterPro"/>
</dbReference>
<evidence type="ECO:0000256" key="4">
    <source>
        <dbReference type="ARBA" id="ARBA00022692"/>
    </source>
</evidence>
<keyword evidence="13" id="KW-1185">Reference proteome</keyword>
<keyword evidence="8 10" id="KW-0472">Membrane</keyword>
<dbReference type="GO" id="GO:0000149">
    <property type="term" value="F:SNARE binding"/>
    <property type="evidence" value="ECO:0007669"/>
    <property type="project" value="TreeGrafter"/>
</dbReference>
<dbReference type="STRING" id="106004.A0A1Y2EQV4"/>
<dbReference type="InterPro" id="IPR038407">
    <property type="entry name" value="v-SNARE_N_sf"/>
</dbReference>
<dbReference type="SUPFAM" id="SSF47661">
    <property type="entry name" value="t-snare proteins"/>
    <property type="match status" value="1"/>
</dbReference>
<dbReference type="PANTHER" id="PTHR21230:SF26">
    <property type="entry name" value="VESICLE TRANSPORT THROUGH INTERACTION WITH T-SNARES HOMOLOG 1A"/>
    <property type="match status" value="1"/>
</dbReference>
<dbReference type="Proteomes" id="UP000193467">
    <property type="component" value="Unassembled WGS sequence"/>
</dbReference>
<keyword evidence="6 10" id="KW-1133">Transmembrane helix</keyword>
<evidence type="ECO:0000259" key="11">
    <source>
        <dbReference type="SMART" id="SM00397"/>
    </source>
</evidence>
<evidence type="ECO:0000256" key="5">
    <source>
        <dbReference type="ARBA" id="ARBA00022927"/>
    </source>
</evidence>
<evidence type="ECO:0000313" key="12">
    <source>
        <dbReference type="EMBL" id="ORY73215.1"/>
    </source>
</evidence>
<dbReference type="GO" id="GO:0031201">
    <property type="term" value="C:SNARE complex"/>
    <property type="evidence" value="ECO:0007669"/>
    <property type="project" value="TreeGrafter"/>
</dbReference>
<keyword evidence="7 9" id="KW-0175">Coiled coil</keyword>
<dbReference type="PANTHER" id="PTHR21230">
    <property type="entry name" value="VESICLE TRANSPORT V-SNARE PROTEIN VTI1-RELATED"/>
    <property type="match status" value="1"/>
</dbReference>
<feature type="domain" description="T-SNARE coiled-coil homology" evidence="11">
    <location>
        <begin position="131"/>
        <end position="198"/>
    </location>
</feature>
<dbReference type="GO" id="GO:0006891">
    <property type="term" value="P:intra-Golgi vesicle-mediated transport"/>
    <property type="evidence" value="ECO:0007669"/>
    <property type="project" value="TreeGrafter"/>
</dbReference>
<keyword evidence="3" id="KW-0813">Transport</keyword>
<dbReference type="CDD" id="cd15862">
    <property type="entry name" value="SNARE_Vti1"/>
    <property type="match status" value="1"/>
</dbReference>
<dbReference type="GO" id="GO:0048280">
    <property type="term" value="P:vesicle fusion with Golgi apparatus"/>
    <property type="evidence" value="ECO:0007669"/>
    <property type="project" value="TreeGrafter"/>
</dbReference>
<dbReference type="InterPro" id="IPR010989">
    <property type="entry name" value="SNARE"/>
</dbReference>
<dbReference type="GO" id="GO:0016236">
    <property type="term" value="P:macroautophagy"/>
    <property type="evidence" value="ECO:0007669"/>
    <property type="project" value="TreeGrafter"/>
</dbReference>
<reference evidence="12 13" key="1">
    <citation type="submission" date="2016-07" db="EMBL/GenBank/DDBJ databases">
        <title>Pervasive Adenine N6-methylation of Active Genes in Fungi.</title>
        <authorList>
            <consortium name="DOE Joint Genome Institute"/>
            <person name="Mondo S.J."/>
            <person name="Dannebaum R.O."/>
            <person name="Kuo R.C."/>
            <person name="Labutti K."/>
            <person name="Haridas S."/>
            <person name="Kuo A."/>
            <person name="Salamov A."/>
            <person name="Ahrendt S.R."/>
            <person name="Lipzen A."/>
            <person name="Sullivan W."/>
            <person name="Andreopoulos W.B."/>
            <person name="Clum A."/>
            <person name="Lindquist E."/>
            <person name="Daum C."/>
            <person name="Ramamoorthy G.K."/>
            <person name="Gryganskyi A."/>
            <person name="Culley D."/>
            <person name="Magnuson J.K."/>
            <person name="James T.Y."/>
            <person name="O'Malley M.A."/>
            <person name="Stajich J.E."/>
            <person name="Spatafora J.W."/>
            <person name="Visel A."/>
            <person name="Grigoriev I.V."/>
        </authorList>
    </citation>
    <scope>NUCLEOTIDE SEQUENCE [LARGE SCALE GENOMIC DNA]</scope>
    <source>
        <strain evidence="12 13">62-1032</strain>
    </source>
</reference>
<dbReference type="GO" id="GO:0005789">
    <property type="term" value="C:endoplasmic reticulum membrane"/>
    <property type="evidence" value="ECO:0007669"/>
    <property type="project" value="TreeGrafter"/>
</dbReference>
<dbReference type="GO" id="GO:0006896">
    <property type="term" value="P:Golgi to vacuole transport"/>
    <property type="evidence" value="ECO:0007669"/>
    <property type="project" value="TreeGrafter"/>
</dbReference>
<dbReference type="GO" id="GO:0031902">
    <property type="term" value="C:late endosome membrane"/>
    <property type="evidence" value="ECO:0007669"/>
    <property type="project" value="TreeGrafter"/>
</dbReference>
<evidence type="ECO:0000256" key="10">
    <source>
        <dbReference type="SAM" id="Phobius"/>
    </source>
</evidence>
<evidence type="ECO:0000256" key="3">
    <source>
        <dbReference type="ARBA" id="ARBA00022448"/>
    </source>
</evidence>
<dbReference type="GO" id="GO:0005484">
    <property type="term" value="F:SNAP receptor activity"/>
    <property type="evidence" value="ECO:0007669"/>
    <property type="project" value="TreeGrafter"/>
</dbReference>
<evidence type="ECO:0000256" key="8">
    <source>
        <dbReference type="ARBA" id="ARBA00023136"/>
    </source>
</evidence>
<evidence type="ECO:0000256" key="6">
    <source>
        <dbReference type="ARBA" id="ARBA00022989"/>
    </source>
</evidence>
<dbReference type="GO" id="GO:0005829">
    <property type="term" value="C:cytosol"/>
    <property type="evidence" value="ECO:0007669"/>
    <property type="project" value="GOC"/>
</dbReference>
<accession>A0A1Y2EQV4</accession>
<feature type="transmembrane region" description="Helical" evidence="10">
    <location>
        <begin position="207"/>
        <end position="225"/>
    </location>
</feature>
<dbReference type="Gene3D" id="1.20.5.110">
    <property type="match status" value="1"/>
</dbReference>
<dbReference type="Pfam" id="PF05008">
    <property type="entry name" value="V-SNARE"/>
    <property type="match status" value="1"/>
</dbReference>
<keyword evidence="5" id="KW-0653">Protein transport</keyword>
<evidence type="ECO:0000256" key="1">
    <source>
        <dbReference type="ARBA" id="ARBA00004211"/>
    </source>
</evidence>
<evidence type="ECO:0000256" key="9">
    <source>
        <dbReference type="SAM" id="Coils"/>
    </source>
</evidence>
<dbReference type="Gene3D" id="1.20.58.400">
    <property type="entry name" value="t-snare proteins"/>
    <property type="match status" value="1"/>
</dbReference>
<dbReference type="GO" id="GO:0042147">
    <property type="term" value="P:retrograde transport, endosome to Golgi"/>
    <property type="evidence" value="ECO:0007669"/>
    <property type="project" value="TreeGrafter"/>
</dbReference>
<comment type="similarity">
    <text evidence="2">Belongs to the VTI1 family.</text>
</comment>
<sequence>MASAQVSESFNAYDEEFQAIKDSVLSKLGADAVQQRGEQRKATLRRITMELEEMDEIVDQMEMEAKGKAKLMIKVRAYKGEIKGFKSKVTSLSAVSDRDLLLAQPAHSSYAMDVDDDDTSFNSPAAAQRTRLLASQQTLQTSSGRLENAERTAAESETIGGSILDQLRGQRVQLQGANDELQEADGSIAKASNTIKKMARLASRQRYMLIGFIVVLVLLIGLILWNKFR</sequence>
<dbReference type="Pfam" id="PF12352">
    <property type="entry name" value="V-SNARE_C"/>
    <property type="match status" value="1"/>
</dbReference>
<evidence type="ECO:0000313" key="13">
    <source>
        <dbReference type="Proteomes" id="UP000193467"/>
    </source>
</evidence>
<dbReference type="AlphaFoldDB" id="A0A1Y2EQV4"/>
<name>A0A1Y2EQV4_9BASI</name>